<dbReference type="RefSeq" id="WP_035315176.1">
    <property type="nucleotide sequence ID" value="NZ_AODH01000041.1"/>
</dbReference>
<evidence type="ECO:0000256" key="1">
    <source>
        <dbReference type="SAM" id="Phobius"/>
    </source>
</evidence>
<dbReference type="EMBL" id="AODH01000041">
    <property type="protein sequence ID" value="EUJ37358.1"/>
    <property type="molecule type" value="Genomic_DNA"/>
</dbReference>
<dbReference type="AlphaFoldDB" id="W7CWD6"/>
<keyword evidence="1" id="KW-1133">Transmembrane helix</keyword>
<comment type="caution">
    <text evidence="2">The sequence shown here is derived from an EMBL/GenBank/DDBJ whole genome shotgun (WGS) entry which is preliminary data.</text>
</comment>
<evidence type="ECO:0000313" key="2">
    <source>
        <dbReference type="EMBL" id="EUJ37358.1"/>
    </source>
</evidence>
<feature type="transmembrane region" description="Helical" evidence="1">
    <location>
        <begin position="6"/>
        <end position="23"/>
    </location>
</feature>
<keyword evidence="1" id="KW-0472">Membrane</keyword>
<keyword evidence="1" id="KW-0812">Transmembrane</keyword>
<proteinExistence type="predicted"/>
<sequence>MKRNSIIAVVLLFFIVGGIWLFFKAPTESTIKSNDLVGADEWKGVTHLIGADYRLAKADAEKTLVVTLHHYKKGKQVAKPVALQTGLNEKKGDLMISFLYDQANLATTAYELSLVNNATITKWPTPAVKLAEKDQFITDGTLKKKVNISEKPVIGYAYKQDDNKRVLSLKEDAALIGKYNQEKATIKALAAYDDLYIFTAQFKFN</sequence>
<accession>W7CWD6</accession>
<keyword evidence="3" id="KW-1185">Reference proteome</keyword>
<dbReference type="OrthoDB" id="9919626at2"/>
<dbReference type="Proteomes" id="UP000019243">
    <property type="component" value="Unassembled WGS sequence"/>
</dbReference>
<organism evidence="2 3">
    <name type="scientific">Brochothrix campestris FSL F6-1037</name>
    <dbReference type="NCBI Taxonomy" id="1265861"/>
    <lineage>
        <taxon>Bacteria</taxon>
        <taxon>Bacillati</taxon>
        <taxon>Bacillota</taxon>
        <taxon>Bacilli</taxon>
        <taxon>Bacillales</taxon>
        <taxon>Listeriaceae</taxon>
        <taxon>Brochothrix</taxon>
    </lineage>
</organism>
<gene>
    <name evidence="2" type="ORF">BCAMP_10015</name>
</gene>
<dbReference type="STRING" id="1265861.BCAMP_10015"/>
<evidence type="ECO:0000313" key="3">
    <source>
        <dbReference type="Proteomes" id="UP000019243"/>
    </source>
</evidence>
<name>W7CWD6_9LIST</name>
<protein>
    <submittedName>
        <fullName evidence="2">Uncharacterized protein</fullName>
    </submittedName>
</protein>
<reference evidence="2 3" key="1">
    <citation type="submission" date="2012-12" db="EMBL/GenBank/DDBJ databases">
        <title>Novel taxa of Listeriaceae from agricultural environments in the United States.</title>
        <authorList>
            <person name="den Bakker H.C."/>
            <person name="Allred A."/>
            <person name="Warchocki S."/>
            <person name="Wright E.M."/>
            <person name="Burrell A."/>
            <person name="Nightingale K.K."/>
            <person name="Kephart D."/>
            <person name="Wiedmann M."/>
        </authorList>
    </citation>
    <scope>NUCLEOTIDE SEQUENCE [LARGE SCALE GENOMIC DNA]</scope>
    <source>
        <strain evidence="2 3">FSL F6-1037</strain>
    </source>
</reference>